<dbReference type="InterPro" id="IPR004562">
    <property type="entry name" value="LipoylTrfase_LipoateP_Ligase"/>
</dbReference>
<feature type="domain" description="BPL/LPL catalytic" evidence="3">
    <location>
        <begin position="56"/>
        <end position="240"/>
    </location>
</feature>
<proteinExistence type="inferred from homology"/>
<dbReference type="GO" id="GO:0017118">
    <property type="term" value="F:lipoyltransferase activity"/>
    <property type="evidence" value="ECO:0007669"/>
    <property type="project" value="TreeGrafter"/>
</dbReference>
<dbReference type="PANTHER" id="PTHR12561:SF3">
    <property type="entry name" value="LIPOYLTRANSFERASE 1, MITOCHONDRIAL"/>
    <property type="match status" value="1"/>
</dbReference>
<dbReference type="PANTHER" id="PTHR12561">
    <property type="entry name" value="LIPOATE-PROTEIN LIGASE"/>
    <property type="match status" value="1"/>
</dbReference>
<protein>
    <recommendedName>
        <fullName evidence="3">BPL/LPL catalytic domain-containing protein</fullName>
    </recommendedName>
</protein>
<evidence type="ECO:0000313" key="4">
    <source>
        <dbReference type="EMBL" id="KAK7585858.1"/>
    </source>
</evidence>
<accession>A0AAN9Y2J3</accession>
<comment type="pathway">
    <text evidence="1">Protein modification; protein lipoylation via exogenous pathway; protein N(6)-(lipoyl)lysine from lipoate: step 2/2.</text>
</comment>
<dbReference type="SUPFAM" id="SSF55681">
    <property type="entry name" value="Class II aaRS and biotin synthetases"/>
    <property type="match status" value="1"/>
</dbReference>
<dbReference type="Proteomes" id="UP001367676">
    <property type="component" value="Unassembled WGS sequence"/>
</dbReference>
<organism evidence="4 5">
    <name type="scientific">Parthenolecanium corni</name>
    <dbReference type="NCBI Taxonomy" id="536013"/>
    <lineage>
        <taxon>Eukaryota</taxon>
        <taxon>Metazoa</taxon>
        <taxon>Ecdysozoa</taxon>
        <taxon>Arthropoda</taxon>
        <taxon>Hexapoda</taxon>
        <taxon>Insecta</taxon>
        <taxon>Pterygota</taxon>
        <taxon>Neoptera</taxon>
        <taxon>Paraneoptera</taxon>
        <taxon>Hemiptera</taxon>
        <taxon>Sternorrhyncha</taxon>
        <taxon>Coccoidea</taxon>
        <taxon>Coccidae</taxon>
        <taxon>Parthenolecanium</taxon>
    </lineage>
</organism>
<dbReference type="Gene3D" id="3.30.390.50">
    <property type="entry name" value="CO dehydrogenase flavoprotein, C-terminal domain"/>
    <property type="match status" value="1"/>
</dbReference>
<dbReference type="GO" id="GO:0009249">
    <property type="term" value="P:protein lipoylation"/>
    <property type="evidence" value="ECO:0007669"/>
    <property type="project" value="InterPro"/>
</dbReference>
<evidence type="ECO:0000256" key="1">
    <source>
        <dbReference type="ARBA" id="ARBA00005085"/>
    </source>
</evidence>
<sequence length="377" mass="43488">MILRNIRKLFDPSKHSLAFSTSAEGNFLPKSVYISESNDIFVNLAFEDWLYQNYDFSKQQILLLWRNKQTVVIGRHQNPWLEMNVKLAQDSNALIARRNSGGGAVYHDMENLNLSFFTSKKLYDRKYNLEIITNSIENEWRLNCVINDREDITLDNKKISGTASKLSKTNAYHHCTLLVDCNKKTMSAMLGSKDPNIITNATRSVPSIVINLRELNPSVNVDRLMTVVGLGYLNTKPFRKSDAENIINEPRGFLFISPEEKYFPGLQKKIEQFKSWKWIFGRTPKFKTEFSFNTAQFCSASDIMRVHVEVEHAEIQNIDVEVPPSFLVFVTSESMNFVTAPYLKQKFSTNLAAQLEETLVNYFKSKLEDQRLNSVLY</sequence>
<name>A0AAN9Y2J3_9HEMI</name>
<keyword evidence="5" id="KW-1185">Reference proteome</keyword>
<dbReference type="EMBL" id="JBBCAQ010000028">
    <property type="protein sequence ID" value="KAK7585858.1"/>
    <property type="molecule type" value="Genomic_DNA"/>
</dbReference>
<dbReference type="CDD" id="cd16443">
    <property type="entry name" value="LplA"/>
    <property type="match status" value="1"/>
</dbReference>
<dbReference type="Pfam" id="PF21948">
    <property type="entry name" value="LplA-B_cat"/>
    <property type="match status" value="1"/>
</dbReference>
<dbReference type="InterPro" id="IPR045864">
    <property type="entry name" value="aa-tRNA-synth_II/BPL/LPL"/>
</dbReference>
<dbReference type="PROSITE" id="PS51733">
    <property type="entry name" value="BPL_LPL_CATALYTIC"/>
    <property type="match status" value="1"/>
</dbReference>
<comment type="caution">
    <text evidence="4">The sequence shown here is derived from an EMBL/GenBank/DDBJ whole genome shotgun (WGS) entry which is preliminary data.</text>
</comment>
<dbReference type="InterPro" id="IPR004143">
    <property type="entry name" value="BPL_LPL_catalytic"/>
</dbReference>
<gene>
    <name evidence="4" type="ORF">V9T40_000037</name>
</gene>
<comment type="similarity">
    <text evidence="2">Belongs to the LplA family.</text>
</comment>
<dbReference type="Gene3D" id="3.30.930.10">
    <property type="entry name" value="Bira Bifunctional Protein, Domain 2"/>
    <property type="match status" value="1"/>
</dbReference>
<dbReference type="GO" id="GO:0005739">
    <property type="term" value="C:mitochondrion"/>
    <property type="evidence" value="ECO:0007669"/>
    <property type="project" value="TreeGrafter"/>
</dbReference>
<evidence type="ECO:0000256" key="2">
    <source>
        <dbReference type="ARBA" id="ARBA00008242"/>
    </source>
</evidence>
<evidence type="ECO:0000259" key="3">
    <source>
        <dbReference type="PROSITE" id="PS51733"/>
    </source>
</evidence>
<dbReference type="AlphaFoldDB" id="A0AAN9Y2J3"/>
<dbReference type="FunFam" id="3.30.930.10:FF:000045">
    <property type="entry name" value="lipoyltransferase 1, mitochondrial"/>
    <property type="match status" value="1"/>
</dbReference>
<evidence type="ECO:0000313" key="5">
    <source>
        <dbReference type="Proteomes" id="UP001367676"/>
    </source>
</evidence>
<reference evidence="4 5" key="1">
    <citation type="submission" date="2024-03" db="EMBL/GenBank/DDBJ databases">
        <title>Adaptation during the transition from Ophiocordyceps entomopathogen to insect associate is accompanied by gene loss and intensified selection.</title>
        <authorList>
            <person name="Ward C.M."/>
            <person name="Onetto C.A."/>
            <person name="Borneman A.R."/>
        </authorList>
    </citation>
    <scope>NUCLEOTIDE SEQUENCE [LARGE SCALE GENOMIC DNA]</scope>
    <source>
        <strain evidence="4">AWRI1</strain>
        <tissue evidence="4">Single Adult Female</tissue>
    </source>
</reference>